<comment type="cofactor">
    <cofactor evidence="1 3">
        <name>pyridoxal 5'-phosphate</name>
        <dbReference type="ChEBI" id="CHEBI:597326"/>
    </cofactor>
</comment>
<reference evidence="5" key="1">
    <citation type="submission" date="2016-02" db="EMBL/GenBank/DDBJ databases">
        <title>Draft genome sequence of Microdochium bolleyi, a fungal endophyte of beachgrass.</title>
        <authorList>
            <consortium name="DOE Joint Genome Institute"/>
            <person name="David A.S."/>
            <person name="May G."/>
            <person name="Haridas S."/>
            <person name="Lim J."/>
            <person name="Wang M."/>
            <person name="Labutti K."/>
            <person name="Lipzen A."/>
            <person name="Barry K."/>
            <person name="Grigoriev I.V."/>
        </authorList>
    </citation>
    <scope>NUCLEOTIDE SEQUENCE [LARGE SCALE GENOMIC DNA]</scope>
    <source>
        <strain evidence="5">J235TASD1</strain>
    </source>
</reference>
<dbReference type="SUPFAM" id="SSF53383">
    <property type="entry name" value="PLP-dependent transferases"/>
    <property type="match status" value="1"/>
</dbReference>
<organism evidence="4 5">
    <name type="scientific">Microdochium bolleyi</name>
    <dbReference type="NCBI Taxonomy" id="196109"/>
    <lineage>
        <taxon>Eukaryota</taxon>
        <taxon>Fungi</taxon>
        <taxon>Dikarya</taxon>
        <taxon>Ascomycota</taxon>
        <taxon>Pezizomycotina</taxon>
        <taxon>Sordariomycetes</taxon>
        <taxon>Xylariomycetidae</taxon>
        <taxon>Xylariales</taxon>
        <taxon>Microdochiaceae</taxon>
        <taxon>Microdochium</taxon>
    </lineage>
</organism>
<dbReference type="AlphaFoldDB" id="A0A136JFT1"/>
<dbReference type="PANTHER" id="PTHR42699:SF1">
    <property type="entry name" value="CYSTATHIONINE GAMMA-SYNTHASE-RELATED"/>
    <property type="match status" value="1"/>
</dbReference>
<dbReference type="InParanoid" id="A0A136JFT1"/>
<evidence type="ECO:0000313" key="4">
    <source>
        <dbReference type="EMBL" id="KXJ96007.1"/>
    </source>
</evidence>
<proteinExistence type="inferred from homology"/>
<dbReference type="Pfam" id="PF01053">
    <property type="entry name" value="Cys_Met_Meta_PP"/>
    <property type="match status" value="1"/>
</dbReference>
<gene>
    <name evidence="4" type="ORF">Micbo1qcDRAFT_192875</name>
</gene>
<dbReference type="OrthoDB" id="10047078at2759"/>
<comment type="similarity">
    <text evidence="3">Belongs to the trans-sulfuration enzymes family.</text>
</comment>
<dbReference type="Proteomes" id="UP000070501">
    <property type="component" value="Unassembled WGS sequence"/>
</dbReference>
<dbReference type="EMBL" id="KQ964246">
    <property type="protein sequence ID" value="KXJ96007.1"/>
    <property type="molecule type" value="Genomic_DNA"/>
</dbReference>
<dbReference type="InterPro" id="IPR015424">
    <property type="entry name" value="PyrdxlP-dep_Trfase"/>
</dbReference>
<sequence length="593" mass="65654">MPFIDATTTEWGCSLPPQGPHTITTHAPGYKTAMGLRDGDMSIITRIKSIYPRFSPFGLAAQFLGAVGQQLALPEGYMCTAYLSPETWRAELHHGTSEHRKESRITRDDLKFRVVEIGGVRLYLVVFHAMKRRGSLFVWQHRGLGFSSRVAQALLPRIEDSFTDLGEFAGPDAPGIPEPTYLPVGESHQLLKERVAEYMNRATIQDYDHPVDASDVTLYQTGMAAIVRFHEAATKVRPGTVVVFGSIFHSTWHFLEENEHGFKHWGPSSDADLAEFEAYLEAGGSCSYVFTEFPSNPILTSLNLARLRQLADKYGFYIVVDDTLAGFANMDLLPVADVVWTSLTKAFSGYADVMGGSLSLNPNINNNNSYTALKAAIDEQFHNELFVPDADTLLSNSDDYLARCVKINRNANALAAFLHQVSQDPAYPVRRVLYPPYTAGFEHAKSFLRRPTADFPEPGFGPLLSVELETMDQMVAFYDNLTFHQGPHLGAHLTLCVPFNALVFGKDPDEAAYHAAYGSRQEQVRISVGFTEEAEDIIGAVQKALDTMVEVAGRGRRDEAGEKAVDEGRVLADEIEREVAEDGDVKTDINLMS</sequence>
<dbReference type="STRING" id="196109.A0A136JFT1"/>
<dbReference type="PANTHER" id="PTHR42699">
    <property type="match status" value="1"/>
</dbReference>
<keyword evidence="2 3" id="KW-0663">Pyridoxal phosphate</keyword>
<accession>A0A136JFT1</accession>
<evidence type="ECO:0000256" key="2">
    <source>
        <dbReference type="ARBA" id="ARBA00022898"/>
    </source>
</evidence>
<evidence type="ECO:0000256" key="1">
    <source>
        <dbReference type="ARBA" id="ARBA00001933"/>
    </source>
</evidence>
<keyword evidence="5" id="KW-1185">Reference proteome</keyword>
<dbReference type="InterPro" id="IPR015421">
    <property type="entry name" value="PyrdxlP-dep_Trfase_major"/>
</dbReference>
<dbReference type="InterPro" id="IPR015422">
    <property type="entry name" value="PyrdxlP-dep_Trfase_small"/>
</dbReference>
<protein>
    <submittedName>
        <fullName evidence="4">Pyridoxal phosphate-dependent transferase</fullName>
    </submittedName>
</protein>
<dbReference type="GO" id="GO:0019346">
    <property type="term" value="P:transsulfuration"/>
    <property type="evidence" value="ECO:0007669"/>
    <property type="project" value="InterPro"/>
</dbReference>
<dbReference type="Gene3D" id="3.40.640.10">
    <property type="entry name" value="Type I PLP-dependent aspartate aminotransferase-like (Major domain)"/>
    <property type="match status" value="1"/>
</dbReference>
<dbReference type="Gene3D" id="3.90.1150.10">
    <property type="entry name" value="Aspartate Aminotransferase, domain 1"/>
    <property type="match status" value="1"/>
</dbReference>
<name>A0A136JFT1_9PEZI</name>
<evidence type="ECO:0000313" key="5">
    <source>
        <dbReference type="Proteomes" id="UP000070501"/>
    </source>
</evidence>
<dbReference type="GO" id="GO:0003962">
    <property type="term" value="F:cystathionine gamma-synthase activity"/>
    <property type="evidence" value="ECO:0007669"/>
    <property type="project" value="TreeGrafter"/>
</dbReference>
<dbReference type="InterPro" id="IPR051750">
    <property type="entry name" value="Trans-sulfuration_enzymes"/>
</dbReference>
<keyword evidence="4" id="KW-0808">Transferase</keyword>
<evidence type="ECO:0000256" key="3">
    <source>
        <dbReference type="RuleBase" id="RU362118"/>
    </source>
</evidence>
<dbReference type="GO" id="GO:0030170">
    <property type="term" value="F:pyridoxal phosphate binding"/>
    <property type="evidence" value="ECO:0007669"/>
    <property type="project" value="InterPro"/>
</dbReference>
<dbReference type="InterPro" id="IPR000277">
    <property type="entry name" value="Cys/Met-Metab_PyrdxlP-dep_enz"/>
</dbReference>